<evidence type="ECO:0000256" key="5">
    <source>
        <dbReference type="ARBA" id="ARBA00022573"/>
    </source>
</evidence>
<dbReference type="Proteomes" id="UP001296873">
    <property type="component" value="Unassembled WGS sequence"/>
</dbReference>
<dbReference type="InterPro" id="IPR003200">
    <property type="entry name" value="Nict_dMeBzImd_PRibTrfase"/>
</dbReference>
<dbReference type="NCBIfam" id="TIGR03160">
    <property type="entry name" value="cobT_DBIPRT"/>
    <property type="match status" value="1"/>
</dbReference>
<accession>A0ABS1DB46</accession>
<dbReference type="InterPro" id="IPR023195">
    <property type="entry name" value="Nict_dMeBzImd_PRibTrfase_N"/>
</dbReference>
<dbReference type="PANTHER" id="PTHR43463:SF1">
    <property type="entry name" value="NICOTINATE-NUCLEOTIDE--DIMETHYLBENZIMIDAZOLE PHOSPHORIBOSYLTRANSFERASE"/>
    <property type="match status" value="1"/>
</dbReference>
<keyword evidence="5 10" id="KW-0169">Cobalamin biosynthesis</keyword>
<protein>
    <recommendedName>
        <fullName evidence="4 10">Nicotinate-nucleotide--dimethylbenzimidazole phosphoribosyltransferase</fullName>
        <shortName evidence="10">NN:DBI PRT</shortName>
        <ecNumber evidence="3 10">2.4.2.21</ecNumber>
    </recommendedName>
    <alternativeName>
        <fullName evidence="8 10">N(1)-alpha-phosphoribosyltransferase</fullName>
    </alternativeName>
</protein>
<dbReference type="RefSeq" id="WP_200339837.1">
    <property type="nucleotide sequence ID" value="NZ_NRRL01000010.1"/>
</dbReference>
<keyword evidence="6 10" id="KW-0328">Glycosyltransferase</keyword>
<reference evidence="12 13" key="1">
    <citation type="journal article" date="2020" name="Microorganisms">
        <title>Osmotic Adaptation and Compatible Solute Biosynthesis of Phototrophic Bacteria as Revealed from Genome Analyses.</title>
        <authorList>
            <person name="Imhoff J.F."/>
            <person name="Rahn T."/>
            <person name="Kunzel S."/>
            <person name="Keller A."/>
            <person name="Neulinger S.C."/>
        </authorList>
    </citation>
    <scope>NUCLEOTIDE SEQUENCE [LARGE SCALE GENOMIC DNA]</scope>
    <source>
        <strain evidence="12 13">DSM 9895</strain>
    </source>
</reference>
<dbReference type="EC" id="2.4.2.21" evidence="3 10"/>
<evidence type="ECO:0000256" key="2">
    <source>
        <dbReference type="ARBA" id="ARBA00007110"/>
    </source>
</evidence>
<feature type="active site" description="Proton acceptor" evidence="10">
    <location>
        <position position="324"/>
    </location>
</feature>
<evidence type="ECO:0000256" key="1">
    <source>
        <dbReference type="ARBA" id="ARBA00005049"/>
    </source>
</evidence>
<comment type="pathway">
    <text evidence="1 10">Nucleoside biosynthesis; alpha-ribazole biosynthesis; alpha-ribazole from 5,6-dimethylbenzimidazole: step 1/2.</text>
</comment>
<comment type="catalytic activity">
    <reaction evidence="9 10">
        <text>5,6-dimethylbenzimidazole + nicotinate beta-D-ribonucleotide = alpha-ribazole 5'-phosphate + nicotinate + H(+)</text>
        <dbReference type="Rhea" id="RHEA:11196"/>
        <dbReference type="ChEBI" id="CHEBI:15378"/>
        <dbReference type="ChEBI" id="CHEBI:15890"/>
        <dbReference type="ChEBI" id="CHEBI:32544"/>
        <dbReference type="ChEBI" id="CHEBI:57502"/>
        <dbReference type="ChEBI" id="CHEBI:57918"/>
        <dbReference type="EC" id="2.4.2.21"/>
    </reaction>
</comment>
<dbReference type="SUPFAM" id="SSF52733">
    <property type="entry name" value="Nicotinate mononucleotide:5,6-dimethylbenzimidazole phosphoribosyltransferase (CobT)"/>
    <property type="match status" value="1"/>
</dbReference>
<evidence type="ECO:0000313" key="13">
    <source>
        <dbReference type="Proteomes" id="UP001296873"/>
    </source>
</evidence>
<evidence type="ECO:0000313" key="12">
    <source>
        <dbReference type="EMBL" id="MBK1667678.1"/>
    </source>
</evidence>
<proteinExistence type="inferred from homology"/>
<gene>
    <name evidence="10 12" type="primary">cobT</name>
    <name evidence="12" type="ORF">CKO28_06475</name>
</gene>
<dbReference type="CDD" id="cd02439">
    <property type="entry name" value="DMB-PRT_CobT"/>
    <property type="match status" value="1"/>
</dbReference>
<feature type="compositionally biased region" description="Basic and acidic residues" evidence="11">
    <location>
        <begin position="1"/>
        <end position="10"/>
    </location>
</feature>
<evidence type="ECO:0000256" key="3">
    <source>
        <dbReference type="ARBA" id="ARBA00011991"/>
    </source>
</evidence>
<dbReference type="Gene3D" id="1.10.1610.10">
    <property type="match status" value="1"/>
</dbReference>
<feature type="region of interest" description="Disordered" evidence="11">
    <location>
        <begin position="1"/>
        <end position="58"/>
    </location>
</feature>
<evidence type="ECO:0000256" key="11">
    <source>
        <dbReference type="SAM" id="MobiDB-lite"/>
    </source>
</evidence>
<dbReference type="Pfam" id="PF02277">
    <property type="entry name" value="DBI_PRT"/>
    <property type="match status" value="1"/>
</dbReference>
<comment type="similarity">
    <text evidence="2 10">Belongs to the CobT family.</text>
</comment>
<dbReference type="GO" id="GO:0016757">
    <property type="term" value="F:glycosyltransferase activity"/>
    <property type="evidence" value="ECO:0007669"/>
    <property type="project" value="UniProtKB-KW"/>
</dbReference>
<feature type="compositionally biased region" description="Low complexity" evidence="11">
    <location>
        <begin position="41"/>
        <end position="55"/>
    </location>
</feature>
<dbReference type="InterPro" id="IPR036087">
    <property type="entry name" value="Nict_dMeBzImd_PRibTrfase_sf"/>
</dbReference>
<evidence type="ECO:0000256" key="6">
    <source>
        <dbReference type="ARBA" id="ARBA00022676"/>
    </source>
</evidence>
<evidence type="ECO:0000256" key="8">
    <source>
        <dbReference type="ARBA" id="ARBA00030686"/>
    </source>
</evidence>
<dbReference type="Gene3D" id="3.40.50.10210">
    <property type="match status" value="1"/>
</dbReference>
<dbReference type="PANTHER" id="PTHR43463">
    <property type="entry name" value="NICOTINATE-NUCLEOTIDE--DIMETHYLBENZIMIDAZOLE PHOSPHORIBOSYLTRANSFERASE"/>
    <property type="match status" value="1"/>
</dbReference>
<organism evidence="12 13">
    <name type="scientific">Rhodovibrio sodomensis</name>
    <dbReference type="NCBI Taxonomy" id="1088"/>
    <lineage>
        <taxon>Bacteria</taxon>
        <taxon>Pseudomonadati</taxon>
        <taxon>Pseudomonadota</taxon>
        <taxon>Alphaproteobacteria</taxon>
        <taxon>Rhodospirillales</taxon>
        <taxon>Rhodovibrionaceae</taxon>
        <taxon>Rhodovibrio</taxon>
    </lineage>
</organism>
<comment type="caution">
    <text evidence="12">The sequence shown here is derived from an EMBL/GenBank/DDBJ whole genome shotgun (WGS) entry which is preliminary data.</text>
</comment>
<keyword evidence="13" id="KW-1185">Reference proteome</keyword>
<dbReference type="EMBL" id="NRRL01000010">
    <property type="protein sequence ID" value="MBK1667678.1"/>
    <property type="molecule type" value="Genomic_DNA"/>
</dbReference>
<name>A0ABS1DB46_9PROT</name>
<comment type="function">
    <text evidence="10">Catalyzes the synthesis of alpha-ribazole-5'-phosphate from nicotinate mononucleotide (NAMN) and 5,6-dimethylbenzimidazole (DMB).</text>
</comment>
<evidence type="ECO:0000256" key="7">
    <source>
        <dbReference type="ARBA" id="ARBA00022679"/>
    </source>
</evidence>
<evidence type="ECO:0000256" key="10">
    <source>
        <dbReference type="HAMAP-Rule" id="MF_00230"/>
    </source>
</evidence>
<dbReference type="NCBIfam" id="NF000996">
    <property type="entry name" value="PRK00105.1"/>
    <property type="match status" value="1"/>
</dbReference>
<dbReference type="HAMAP" id="MF_00230">
    <property type="entry name" value="CobT"/>
    <property type="match status" value="1"/>
</dbReference>
<evidence type="ECO:0000256" key="4">
    <source>
        <dbReference type="ARBA" id="ARBA00015486"/>
    </source>
</evidence>
<keyword evidence="7 10" id="KW-0808">Transferase</keyword>
<sequence length="357" mass="37074">MAGSNGDDRTPQNGAGGGAQEAPASFDEIRQLLGELPGPDLASRSAAATRQQQLTKPRGSLGRLEELAEWLAAWQGAHPPRLNRPRVAVFAGNHGVAARGVSAYPAEVTQQMVQNFIDGGAAINQLCANCDADLRVYELALDQPTADFCQGPAMSEDECARAMAYGMLAVEEGFDVMALGEMGIANTTSAAAICCALFGGTPADWIGPGSGVDQAGLSHKAEVVGQALAVHQGQLDDPLEVLRRLGGLELAAIAGAILACRLARTPVLLDGFTCTAAAAVLYRLDRHALDHCVVAHVSAEPGHRRLLQAIEKRALVDLDMRLGEASGAALAIPLLQAAVSCHTGMATFDEAGVSTPD</sequence>
<dbReference type="InterPro" id="IPR017846">
    <property type="entry name" value="Nict_dMeBzImd_PRibTrfase_bact"/>
</dbReference>
<evidence type="ECO:0000256" key="9">
    <source>
        <dbReference type="ARBA" id="ARBA00047340"/>
    </source>
</evidence>